<dbReference type="PROSITE" id="PS51318">
    <property type="entry name" value="TAT"/>
    <property type="match status" value="1"/>
</dbReference>
<accession>A0ABV7BRC1</accession>
<dbReference type="Pfam" id="PF13618">
    <property type="entry name" value="Gluconate_2-dh3"/>
    <property type="match status" value="1"/>
</dbReference>
<proteinExistence type="predicted"/>
<name>A0ABV7BRC1_9PROT</name>
<organism evidence="1 2">
    <name type="scientific">Falsiroseomonas tokyonensis</name>
    <dbReference type="NCBI Taxonomy" id="430521"/>
    <lineage>
        <taxon>Bacteria</taxon>
        <taxon>Pseudomonadati</taxon>
        <taxon>Pseudomonadota</taxon>
        <taxon>Alphaproteobacteria</taxon>
        <taxon>Acetobacterales</taxon>
        <taxon>Roseomonadaceae</taxon>
        <taxon>Falsiroseomonas</taxon>
    </lineage>
</organism>
<dbReference type="Proteomes" id="UP001595420">
    <property type="component" value="Unassembled WGS sequence"/>
</dbReference>
<gene>
    <name evidence="1" type="ORF">ACFOD3_02035</name>
</gene>
<reference evidence="2" key="1">
    <citation type="journal article" date="2019" name="Int. J. Syst. Evol. Microbiol.">
        <title>The Global Catalogue of Microorganisms (GCM) 10K type strain sequencing project: providing services to taxonomists for standard genome sequencing and annotation.</title>
        <authorList>
            <consortium name="The Broad Institute Genomics Platform"/>
            <consortium name="The Broad Institute Genome Sequencing Center for Infectious Disease"/>
            <person name="Wu L."/>
            <person name="Ma J."/>
        </authorList>
    </citation>
    <scope>NUCLEOTIDE SEQUENCE [LARGE SCALE GENOMIC DNA]</scope>
    <source>
        <strain evidence="2">CGMCC 1.16855</strain>
    </source>
</reference>
<dbReference type="EMBL" id="JBHRSB010000001">
    <property type="protein sequence ID" value="MFC2998650.1"/>
    <property type="molecule type" value="Genomic_DNA"/>
</dbReference>
<evidence type="ECO:0000313" key="2">
    <source>
        <dbReference type="Proteomes" id="UP001595420"/>
    </source>
</evidence>
<evidence type="ECO:0000313" key="1">
    <source>
        <dbReference type="EMBL" id="MFC2998650.1"/>
    </source>
</evidence>
<dbReference type="InterPro" id="IPR027056">
    <property type="entry name" value="Gluconate_2DH_su3"/>
</dbReference>
<dbReference type="RefSeq" id="WP_216834124.1">
    <property type="nucleotide sequence ID" value="NZ_JAFNJS010000001.1"/>
</dbReference>
<keyword evidence="2" id="KW-1185">Reference proteome</keyword>
<dbReference type="GO" id="GO:0016491">
    <property type="term" value="F:oxidoreductase activity"/>
    <property type="evidence" value="ECO:0007669"/>
    <property type="project" value="UniProtKB-KW"/>
</dbReference>
<keyword evidence="1" id="KW-0560">Oxidoreductase</keyword>
<protein>
    <submittedName>
        <fullName evidence="1">Gluconate 2-dehydrogenase subunit 3 family protein</fullName>
        <ecNumber evidence="1">1.-.-.-</ecNumber>
    </submittedName>
</protein>
<dbReference type="InterPro" id="IPR006311">
    <property type="entry name" value="TAT_signal"/>
</dbReference>
<comment type="caution">
    <text evidence="1">The sequence shown here is derived from an EMBL/GenBank/DDBJ whole genome shotgun (WGS) entry which is preliminary data.</text>
</comment>
<sequence>MTPDLSRRGLLLSSGSLAAVPLTGPTEAQSHDTMPATPMAAPTLWRFFTADQASLVAAMVDRLIPPDAEFTGAVGAGVPQFIDGQLAGAWGSGARLYRLGPFAEGTPEQGYQLPYTPAELYRTSLSLVADWVRGGYGSRFEELDPRLQDEALRSLESGEAGFSELPSDAFFETLLANTVEGFLSDPMYGGNRDMVGWRMVGFPGPYAGYVNLLDRHGLNFNRPPRGIAEALREHAQHHAPTLQR</sequence>
<dbReference type="EC" id="1.-.-.-" evidence="1"/>